<dbReference type="PANTHER" id="PTHR38480:SF1">
    <property type="entry name" value="SLR0254 PROTEIN"/>
    <property type="match status" value="1"/>
</dbReference>
<dbReference type="EMBL" id="CP011112">
    <property type="protein sequence ID" value="AKU16136.1"/>
    <property type="molecule type" value="Genomic_DNA"/>
</dbReference>
<evidence type="ECO:0000256" key="4">
    <source>
        <dbReference type="ARBA" id="ARBA00023136"/>
    </source>
</evidence>
<feature type="transmembrane region" description="Helical" evidence="5">
    <location>
        <begin position="47"/>
        <end position="66"/>
    </location>
</feature>
<keyword evidence="4 5" id="KW-0472">Membrane</keyword>
<evidence type="ECO:0000256" key="2">
    <source>
        <dbReference type="ARBA" id="ARBA00022692"/>
    </source>
</evidence>
<protein>
    <recommendedName>
        <fullName evidence="6">RDD domain-containing protein</fullName>
    </recommendedName>
</protein>
<dbReference type="PATRIC" id="fig|571913.6.peg.2066"/>
<gene>
    <name evidence="7" type="ORF">VV02_10125</name>
</gene>
<accession>A0A0K1JHF9</accession>
<comment type="subcellular location">
    <subcellularLocation>
        <location evidence="1">Membrane</location>
        <topology evidence="1">Multi-pass membrane protein</topology>
    </subcellularLocation>
</comment>
<reference evidence="7 8" key="1">
    <citation type="submission" date="2015-03" db="EMBL/GenBank/DDBJ databases">
        <title>Luteipulveratus halotolerans sp. nov., a novel actinobacterium (Dermacoccaceae) from Sarawak, Malaysia.</title>
        <authorList>
            <person name="Juboi H."/>
            <person name="Basik A."/>
            <person name="Shamsul S.S."/>
            <person name="Arnold P."/>
            <person name="Schmitt E.K."/>
            <person name="Sanglier J.-J."/>
            <person name="Yeo T."/>
        </authorList>
    </citation>
    <scope>NUCLEOTIDE SEQUENCE [LARGE SCALE GENOMIC DNA]</scope>
    <source>
        <strain evidence="7 8">MN07-A0370</strain>
    </source>
</reference>
<sequence>MTDQPTTQTPRALRGMERDELITGEAVLLEIPPASLPGRLGSGAIDVLTNVTGLLLTLWAMVTLVFETSSANIQTLFLLDVIVWTVAVPVTVETLTRGRSLGKLAFRLRTVRDDGGPIVFRHALTRSLVGFVELYLFSGAPAALAAMSTTRARRLGDLAAGTYVVREATHIKLGPPPLMPYALAGWAERADIATLPDGLALGIRQFLQRSAMLTPPARQSVGQGLLAQALPLVSPPPPAGTPAEAVLAAVLAERRRRDTARLGREEAVRRRLLPPDRP</sequence>
<dbReference type="Pfam" id="PF06271">
    <property type="entry name" value="RDD"/>
    <property type="match status" value="1"/>
</dbReference>
<evidence type="ECO:0000313" key="8">
    <source>
        <dbReference type="Proteomes" id="UP000066480"/>
    </source>
</evidence>
<evidence type="ECO:0000256" key="5">
    <source>
        <dbReference type="SAM" id="Phobius"/>
    </source>
</evidence>
<evidence type="ECO:0000256" key="3">
    <source>
        <dbReference type="ARBA" id="ARBA00022989"/>
    </source>
</evidence>
<keyword evidence="8" id="KW-1185">Reference proteome</keyword>
<dbReference type="Proteomes" id="UP000066480">
    <property type="component" value="Chromosome"/>
</dbReference>
<keyword evidence="3 5" id="KW-1133">Transmembrane helix</keyword>
<name>A0A0K1JHF9_9MICO</name>
<keyword evidence="2 5" id="KW-0812">Transmembrane</keyword>
<dbReference type="AlphaFoldDB" id="A0A0K1JHF9"/>
<proteinExistence type="predicted"/>
<dbReference type="InterPro" id="IPR010432">
    <property type="entry name" value="RDD"/>
</dbReference>
<feature type="transmembrane region" description="Helical" evidence="5">
    <location>
        <begin position="73"/>
        <end position="92"/>
    </location>
</feature>
<dbReference type="KEGG" id="lmoi:VV02_10125"/>
<dbReference type="STRING" id="571913.VV02_10125"/>
<dbReference type="PANTHER" id="PTHR38480">
    <property type="entry name" value="SLR0254 PROTEIN"/>
    <property type="match status" value="1"/>
</dbReference>
<dbReference type="RefSeq" id="WP_245633039.1">
    <property type="nucleotide sequence ID" value="NZ_CP011112.1"/>
</dbReference>
<dbReference type="GO" id="GO:0016020">
    <property type="term" value="C:membrane"/>
    <property type="evidence" value="ECO:0007669"/>
    <property type="project" value="UniProtKB-SubCell"/>
</dbReference>
<evidence type="ECO:0000256" key="1">
    <source>
        <dbReference type="ARBA" id="ARBA00004141"/>
    </source>
</evidence>
<feature type="domain" description="RDD" evidence="6">
    <location>
        <begin position="34"/>
        <end position="161"/>
    </location>
</feature>
<evidence type="ECO:0000259" key="6">
    <source>
        <dbReference type="Pfam" id="PF06271"/>
    </source>
</evidence>
<evidence type="ECO:0000313" key="7">
    <source>
        <dbReference type="EMBL" id="AKU16136.1"/>
    </source>
</evidence>
<organism evidence="7 8">
    <name type="scientific">Luteipulveratus mongoliensis</name>
    <dbReference type="NCBI Taxonomy" id="571913"/>
    <lineage>
        <taxon>Bacteria</taxon>
        <taxon>Bacillati</taxon>
        <taxon>Actinomycetota</taxon>
        <taxon>Actinomycetes</taxon>
        <taxon>Micrococcales</taxon>
        <taxon>Dermacoccaceae</taxon>
        <taxon>Luteipulveratus</taxon>
    </lineage>
</organism>